<feature type="transmembrane region" description="Helical" evidence="1">
    <location>
        <begin position="27"/>
        <end position="52"/>
    </location>
</feature>
<dbReference type="EMBL" id="CP023445">
    <property type="protein sequence ID" value="ATE57528.1"/>
    <property type="molecule type" value="Genomic_DNA"/>
</dbReference>
<keyword evidence="1" id="KW-0472">Membrane</keyword>
<protein>
    <submittedName>
        <fullName evidence="2">Uncharacterized protein</fullName>
    </submittedName>
</protein>
<evidence type="ECO:0000256" key="1">
    <source>
        <dbReference type="SAM" id="Phobius"/>
    </source>
</evidence>
<dbReference type="AlphaFoldDB" id="A0A290ZES8"/>
<proteinExistence type="predicted"/>
<reference evidence="2" key="1">
    <citation type="submission" date="2017-09" db="EMBL/GenBank/DDBJ databases">
        <title>Complete Genome Sequence of ansamitocin-producing Bacterium Actinosynnema pretiosum X47.</title>
        <authorList>
            <person name="Cao G."/>
            <person name="Zong G."/>
            <person name="Zhong C."/>
            <person name="Fu J."/>
        </authorList>
    </citation>
    <scope>NUCLEOTIDE SEQUENCE [LARGE SCALE GENOMIC DNA]</scope>
    <source>
        <strain evidence="2">X47</strain>
    </source>
</reference>
<name>A0A290ZES8_9PSEU</name>
<keyword evidence="3" id="KW-1185">Reference proteome</keyword>
<organism evidence="2 3">
    <name type="scientific">Actinosynnema pretiosum</name>
    <dbReference type="NCBI Taxonomy" id="42197"/>
    <lineage>
        <taxon>Bacteria</taxon>
        <taxon>Bacillati</taxon>
        <taxon>Actinomycetota</taxon>
        <taxon>Actinomycetes</taxon>
        <taxon>Pseudonocardiales</taxon>
        <taxon>Pseudonocardiaceae</taxon>
        <taxon>Actinosynnema</taxon>
    </lineage>
</organism>
<evidence type="ECO:0000313" key="3">
    <source>
        <dbReference type="Proteomes" id="UP000218505"/>
    </source>
</evidence>
<keyword evidence="1" id="KW-0812">Transmembrane</keyword>
<keyword evidence="1" id="KW-1133">Transmembrane helix</keyword>
<accession>A0A290ZES8</accession>
<sequence>MLGGLAGGTLLMLLLFGGVGITGVSGLIAALIVSGVVGGLPGAVIGLSIGAVRRRDSVTRLPPHPQWPAPGAQRFPQPPPPVVPPLMTPPPVAPPPARAASMDRWGAMVGRCELSVQRVAAAAATVPRSAGAEWLNRIVHQFAAELNDVRRIADLGRALEATAQDHPVSVRLAAAVKDFTAFEDEAGRVALKLVQQPDLASARVHLEMLEQQVPNLTLG</sequence>
<dbReference type="Proteomes" id="UP000218505">
    <property type="component" value="Chromosome"/>
</dbReference>
<dbReference type="KEGG" id="apre:CNX65_32955"/>
<gene>
    <name evidence="2" type="ORF">CNX65_32955</name>
</gene>
<evidence type="ECO:0000313" key="2">
    <source>
        <dbReference type="EMBL" id="ATE57528.1"/>
    </source>
</evidence>